<reference evidence="1" key="2">
    <citation type="journal article" date="2022" name="New Phytol.">
        <title>Evolutionary transition to the ectomycorrhizal habit in the genomes of a hyperdiverse lineage of mushroom-forming fungi.</title>
        <authorList>
            <person name="Looney B."/>
            <person name="Miyauchi S."/>
            <person name="Morin E."/>
            <person name="Drula E."/>
            <person name="Courty P.E."/>
            <person name="Kohler A."/>
            <person name="Kuo A."/>
            <person name="LaButti K."/>
            <person name="Pangilinan J."/>
            <person name="Lipzen A."/>
            <person name="Riley R."/>
            <person name="Andreopoulos W."/>
            <person name="He G."/>
            <person name="Johnson J."/>
            <person name="Nolan M."/>
            <person name="Tritt A."/>
            <person name="Barry K.W."/>
            <person name="Grigoriev I.V."/>
            <person name="Nagy L.G."/>
            <person name="Hibbett D."/>
            <person name="Henrissat B."/>
            <person name="Matheny P.B."/>
            <person name="Labbe J."/>
            <person name="Martin F.M."/>
        </authorList>
    </citation>
    <scope>NUCLEOTIDE SEQUENCE</scope>
    <source>
        <strain evidence="1">FP105234-sp</strain>
    </source>
</reference>
<reference evidence="1" key="1">
    <citation type="submission" date="2021-02" db="EMBL/GenBank/DDBJ databases">
        <authorList>
            <consortium name="DOE Joint Genome Institute"/>
            <person name="Ahrendt S."/>
            <person name="Looney B.P."/>
            <person name="Miyauchi S."/>
            <person name="Morin E."/>
            <person name="Drula E."/>
            <person name="Courty P.E."/>
            <person name="Chicoki N."/>
            <person name="Fauchery L."/>
            <person name="Kohler A."/>
            <person name="Kuo A."/>
            <person name="Labutti K."/>
            <person name="Pangilinan J."/>
            <person name="Lipzen A."/>
            <person name="Riley R."/>
            <person name="Andreopoulos W."/>
            <person name="He G."/>
            <person name="Johnson J."/>
            <person name="Barry K.W."/>
            <person name="Grigoriev I.V."/>
            <person name="Nagy L."/>
            <person name="Hibbett D."/>
            <person name="Henrissat B."/>
            <person name="Matheny P.B."/>
            <person name="Labbe J."/>
            <person name="Martin F."/>
        </authorList>
    </citation>
    <scope>NUCLEOTIDE SEQUENCE</scope>
    <source>
        <strain evidence="1">FP105234-sp</strain>
    </source>
</reference>
<organism evidence="1 2">
    <name type="scientific">Auriscalpium vulgare</name>
    <dbReference type="NCBI Taxonomy" id="40419"/>
    <lineage>
        <taxon>Eukaryota</taxon>
        <taxon>Fungi</taxon>
        <taxon>Dikarya</taxon>
        <taxon>Basidiomycota</taxon>
        <taxon>Agaricomycotina</taxon>
        <taxon>Agaricomycetes</taxon>
        <taxon>Russulales</taxon>
        <taxon>Auriscalpiaceae</taxon>
        <taxon>Auriscalpium</taxon>
    </lineage>
</organism>
<keyword evidence="2" id="KW-1185">Reference proteome</keyword>
<dbReference type="Proteomes" id="UP000814033">
    <property type="component" value="Unassembled WGS sequence"/>
</dbReference>
<name>A0ACB8R293_9AGAM</name>
<accession>A0ACB8R293</accession>
<comment type="caution">
    <text evidence="1">The sequence shown here is derived from an EMBL/GenBank/DDBJ whole genome shotgun (WGS) entry which is preliminary data.</text>
</comment>
<feature type="non-terminal residue" evidence="1">
    <location>
        <position position="56"/>
    </location>
</feature>
<proteinExistence type="predicted"/>
<evidence type="ECO:0000313" key="2">
    <source>
        <dbReference type="Proteomes" id="UP000814033"/>
    </source>
</evidence>
<protein>
    <submittedName>
        <fullName evidence="1">Uncharacterized protein</fullName>
    </submittedName>
</protein>
<sequence>FKEALHAHRRRVAGFHQLAELFRQGEGAFEAARRDHVVIFDGHPVNRSHFRCIYGW</sequence>
<gene>
    <name evidence="1" type="ORF">FA95DRAFT_1472244</name>
</gene>
<dbReference type="EMBL" id="MU276552">
    <property type="protein sequence ID" value="KAI0038246.1"/>
    <property type="molecule type" value="Genomic_DNA"/>
</dbReference>
<evidence type="ECO:0000313" key="1">
    <source>
        <dbReference type="EMBL" id="KAI0038246.1"/>
    </source>
</evidence>
<feature type="non-terminal residue" evidence="1">
    <location>
        <position position="1"/>
    </location>
</feature>